<name>A0A0U5C6B6_9BACL</name>
<organism evidence="1 2">
    <name type="scientific">Aneurinibacillus soli</name>
    <dbReference type="NCBI Taxonomy" id="1500254"/>
    <lineage>
        <taxon>Bacteria</taxon>
        <taxon>Bacillati</taxon>
        <taxon>Bacillota</taxon>
        <taxon>Bacilli</taxon>
        <taxon>Bacillales</taxon>
        <taxon>Paenibacillaceae</taxon>
        <taxon>Aneurinibacillus group</taxon>
        <taxon>Aneurinibacillus</taxon>
    </lineage>
</organism>
<protein>
    <submittedName>
        <fullName evidence="1">Uncharacterized protein</fullName>
    </submittedName>
</protein>
<dbReference type="AlphaFoldDB" id="A0A0U5C6B6"/>
<dbReference type="EMBL" id="AP017312">
    <property type="protein sequence ID" value="BAU27523.1"/>
    <property type="molecule type" value="Genomic_DNA"/>
</dbReference>
<keyword evidence="2" id="KW-1185">Reference proteome</keyword>
<evidence type="ECO:0000313" key="1">
    <source>
        <dbReference type="EMBL" id="BAU27523.1"/>
    </source>
</evidence>
<dbReference type="Proteomes" id="UP000217696">
    <property type="component" value="Chromosome"/>
</dbReference>
<evidence type="ECO:0000313" key="2">
    <source>
        <dbReference type="Proteomes" id="UP000217696"/>
    </source>
</evidence>
<sequence length="139" mass="15790">MRFPSGRRLAEGPLPATCSFSNSSEALCGRVCLTPGADNPRFPATHKTATNFSLLRSPPPYFADLYPIKQTSDDALPLPFSRVLSPGSKCIELVRPNRSFFLRHFQQSCIVAQCIKSESRFRKRRFRFRELIREDGKHS</sequence>
<gene>
    <name evidence="1" type="ORF">CB4_01697</name>
</gene>
<proteinExistence type="predicted"/>
<accession>A0A0U5C6B6</accession>
<dbReference type="KEGG" id="asoc:CB4_01697"/>
<reference evidence="1 2" key="1">
    <citation type="submission" date="2015-12" db="EMBL/GenBank/DDBJ databases">
        <title>Genome sequence of Aneurinibacillus soli.</title>
        <authorList>
            <person name="Lee J.S."/>
            <person name="Lee K.C."/>
            <person name="Kim K.K."/>
            <person name="Lee B.W."/>
        </authorList>
    </citation>
    <scope>NUCLEOTIDE SEQUENCE [LARGE SCALE GENOMIC DNA]</scope>
    <source>
        <strain evidence="1 2">CB4</strain>
    </source>
</reference>